<evidence type="ECO:0000313" key="3">
    <source>
        <dbReference type="EMBL" id="KAF2441227.1"/>
    </source>
</evidence>
<feature type="transmembrane region" description="Helical" evidence="2">
    <location>
        <begin position="88"/>
        <end position="110"/>
    </location>
</feature>
<gene>
    <name evidence="3" type="ORF">P171DRAFT_447099</name>
</gene>
<dbReference type="EMBL" id="MU001506">
    <property type="protein sequence ID" value="KAF2441227.1"/>
    <property type="molecule type" value="Genomic_DNA"/>
</dbReference>
<dbReference type="AlphaFoldDB" id="A0A9P4PC52"/>
<comment type="caution">
    <text evidence="3">The sequence shown here is derived from an EMBL/GenBank/DDBJ whole genome shotgun (WGS) entry which is preliminary data.</text>
</comment>
<reference evidence="3" key="1">
    <citation type="journal article" date="2020" name="Stud. Mycol.">
        <title>101 Dothideomycetes genomes: a test case for predicting lifestyles and emergence of pathogens.</title>
        <authorList>
            <person name="Haridas S."/>
            <person name="Albert R."/>
            <person name="Binder M."/>
            <person name="Bloem J."/>
            <person name="Labutti K."/>
            <person name="Salamov A."/>
            <person name="Andreopoulos B."/>
            <person name="Baker S."/>
            <person name="Barry K."/>
            <person name="Bills G."/>
            <person name="Bluhm B."/>
            <person name="Cannon C."/>
            <person name="Castanera R."/>
            <person name="Culley D."/>
            <person name="Daum C."/>
            <person name="Ezra D."/>
            <person name="Gonzalez J."/>
            <person name="Henrissat B."/>
            <person name="Kuo A."/>
            <person name="Liang C."/>
            <person name="Lipzen A."/>
            <person name="Lutzoni F."/>
            <person name="Magnuson J."/>
            <person name="Mondo S."/>
            <person name="Nolan M."/>
            <person name="Ohm R."/>
            <person name="Pangilinan J."/>
            <person name="Park H.-J."/>
            <person name="Ramirez L."/>
            <person name="Alfaro M."/>
            <person name="Sun H."/>
            <person name="Tritt A."/>
            <person name="Yoshinaga Y."/>
            <person name="Zwiers L.-H."/>
            <person name="Turgeon B."/>
            <person name="Goodwin S."/>
            <person name="Spatafora J."/>
            <person name="Crous P."/>
            <person name="Grigoriev I."/>
        </authorList>
    </citation>
    <scope>NUCLEOTIDE SEQUENCE</scope>
    <source>
        <strain evidence="3">CBS 690.94</strain>
    </source>
</reference>
<accession>A0A9P4PC52</accession>
<keyword evidence="2" id="KW-1133">Transmembrane helix</keyword>
<evidence type="ECO:0000256" key="2">
    <source>
        <dbReference type="SAM" id="Phobius"/>
    </source>
</evidence>
<keyword evidence="2" id="KW-0472">Membrane</keyword>
<evidence type="ECO:0000256" key="1">
    <source>
        <dbReference type="SAM" id="MobiDB-lite"/>
    </source>
</evidence>
<organism evidence="3 4">
    <name type="scientific">Karstenula rhodostoma CBS 690.94</name>
    <dbReference type="NCBI Taxonomy" id="1392251"/>
    <lineage>
        <taxon>Eukaryota</taxon>
        <taxon>Fungi</taxon>
        <taxon>Dikarya</taxon>
        <taxon>Ascomycota</taxon>
        <taxon>Pezizomycotina</taxon>
        <taxon>Dothideomycetes</taxon>
        <taxon>Pleosporomycetidae</taxon>
        <taxon>Pleosporales</taxon>
        <taxon>Massarineae</taxon>
        <taxon>Didymosphaeriaceae</taxon>
        <taxon>Karstenula</taxon>
    </lineage>
</organism>
<evidence type="ECO:0000313" key="4">
    <source>
        <dbReference type="Proteomes" id="UP000799764"/>
    </source>
</evidence>
<sequence length="170" mass="18516">MTIPSQSLTSPQDICYATPSKTYPEDDILALVNYFGSSPQNNDDEDGWEDEEDHPAPTTARVPTSSLLHHWDEIEESIIGYMALVEPVALVLLRMWMSCSIGIAIIFAIWRTSCYASHNVAFASATPTVTGTMTNAEEDVVSATLLKIYETPATTTKSTSEATGSTQSEC</sequence>
<feature type="region of interest" description="Disordered" evidence="1">
    <location>
        <begin position="40"/>
        <end position="62"/>
    </location>
</feature>
<keyword evidence="4" id="KW-1185">Reference proteome</keyword>
<name>A0A9P4PC52_9PLEO</name>
<proteinExistence type="predicted"/>
<dbReference type="Proteomes" id="UP000799764">
    <property type="component" value="Unassembled WGS sequence"/>
</dbReference>
<feature type="compositionally biased region" description="Acidic residues" evidence="1">
    <location>
        <begin position="42"/>
        <end position="53"/>
    </location>
</feature>
<keyword evidence="2" id="KW-0812">Transmembrane</keyword>
<protein>
    <submittedName>
        <fullName evidence="3">Uncharacterized protein</fullName>
    </submittedName>
</protein>